<keyword evidence="2" id="KW-0716">Sensory transduction</keyword>
<evidence type="ECO:0000313" key="17">
    <source>
        <dbReference type="Proteomes" id="UP000515153"/>
    </source>
</evidence>
<keyword evidence="10" id="KW-0805">Transcription regulation</keyword>
<evidence type="ECO:0000256" key="5">
    <source>
        <dbReference type="ARBA" id="ARBA00022723"/>
    </source>
</evidence>
<dbReference type="AlphaFoldDB" id="A0A6P8AWS2"/>
<keyword evidence="1" id="KW-0600">Photoreceptor protein</keyword>
<dbReference type="KEGG" id="pgri:PgNI_08203"/>
<keyword evidence="3" id="KW-0285">Flavoprotein</keyword>
<evidence type="ECO:0000256" key="9">
    <source>
        <dbReference type="ARBA" id="ARBA00022991"/>
    </source>
</evidence>
<keyword evidence="4" id="KW-0288">FMN</keyword>
<evidence type="ECO:0000256" key="12">
    <source>
        <dbReference type="ARBA" id="ARBA00023159"/>
    </source>
</evidence>
<evidence type="ECO:0000259" key="16">
    <source>
        <dbReference type="PROSITE" id="PS50112"/>
    </source>
</evidence>
<evidence type="ECO:0000256" key="4">
    <source>
        <dbReference type="ARBA" id="ARBA00022643"/>
    </source>
</evidence>
<dbReference type="OrthoDB" id="447251at2759"/>
<dbReference type="CDD" id="cd00130">
    <property type="entry name" value="PAS"/>
    <property type="match status" value="1"/>
</dbReference>
<reference evidence="18" key="2">
    <citation type="submission" date="2019-10" db="EMBL/GenBank/DDBJ databases">
        <authorList>
            <consortium name="NCBI Genome Project"/>
        </authorList>
    </citation>
    <scope>NUCLEOTIDE SEQUENCE</scope>
    <source>
        <strain evidence="18">NI907</strain>
    </source>
</reference>
<accession>A0A6P8AWS2</accession>
<evidence type="ECO:0000256" key="14">
    <source>
        <dbReference type="ARBA" id="ARBA00023170"/>
    </source>
</evidence>
<dbReference type="Proteomes" id="UP000515153">
    <property type="component" value="Chromosome V"/>
</dbReference>
<evidence type="ECO:0000256" key="11">
    <source>
        <dbReference type="ARBA" id="ARBA00023125"/>
    </source>
</evidence>
<keyword evidence="7" id="KW-0863">Zinc-finger</keyword>
<dbReference type="PANTHER" id="PTHR47429:SF7">
    <property type="entry name" value="GATA-FACTOR"/>
    <property type="match status" value="1"/>
</dbReference>
<feature type="domain" description="PAS" evidence="16">
    <location>
        <begin position="122"/>
        <end position="169"/>
    </location>
</feature>
<dbReference type="FunFam" id="3.30.450.20:FF:000064">
    <property type="entry name" value="Vivid PAS protein VVD"/>
    <property type="match status" value="1"/>
</dbReference>
<dbReference type="Gene3D" id="3.30.450.20">
    <property type="entry name" value="PAS domain"/>
    <property type="match status" value="1"/>
</dbReference>
<keyword evidence="13" id="KW-0804">Transcription</keyword>
<evidence type="ECO:0000256" key="13">
    <source>
        <dbReference type="ARBA" id="ARBA00023163"/>
    </source>
</evidence>
<reference evidence="17 18" key="1">
    <citation type="journal article" date="2019" name="Mol. Biol. Evol.">
        <title>Blast fungal genomes show frequent chromosomal changes, gene gains and losses, and effector gene turnover.</title>
        <authorList>
            <person name="Gomez Luciano L.B."/>
            <person name="Jason Tsai I."/>
            <person name="Chuma I."/>
            <person name="Tosa Y."/>
            <person name="Chen Y.H."/>
            <person name="Li J.Y."/>
            <person name="Li M.Y."/>
            <person name="Jade Lu M.Y."/>
            <person name="Nakayashiki H."/>
            <person name="Li W.H."/>
        </authorList>
    </citation>
    <scope>NUCLEOTIDE SEQUENCE [LARGE SCALE GENOMIC DNA]</scope>
    <source>
        <strain evidence="17 18">NI907</strain>
    </source>
</reference>
<dbReference type="GO" id="GO:0008270">
    <property type="term" value="F:zinc ion binding"/>
    <property type="evidence" value="ECO:0007669"/>
    <property type="project" value="UniProtKB-KW"/>
</dbReference>
<dbReference type="RefSeq" id="XP_030979345.1">
    <property type="nucleotide sequence ID" value="XM_031128202.1"/>
</dbReference>
<dbReference type="PANTHER" id="PTHR47429">
    <property type="entry name" value="PROTEIN TWIN LOV 1"/>
    <property type="match status" value="1"/>
</dbReference>
<evidence type="ECO:0000256" key="1">
    <source>
        <dbReference type="ARBA" id="ARBA00022543"/>
    </source>
</evidence>
<keyword evidence="11" id="KW-0238">DNA-binding</keyword>
<evidence type="ECO:0000313" key="18">
    <source>
        <dbReference type="RefSeq" id="XP_030979345.1"/>
    </source>
</evidence>
<sequence>MLNSYPLPAHGRGPVDVCRYRPQPVLKRHKPETQHMAMNTWELAALHAAEEEHRASQHGPSHHHQQRQDSLIYPGLYSHSGINMLDILFRVAARPNPQIDLGPIDSSCAMILCDLALPDTPIVYATNPFLELTGYSQEEVMGRNCRFLQAPPENGTVRQGSTRQHVSKNLVQDMRRSVDGNSEIQLEVPNFRKDGTCFTNILTMIPIQWDGADYRYSVGFQCEKEC</sequence>
<evidence type="ECO:0000256" key="15">
    <source>
        <dbReference type="SAM" id="MobiDB-lite"/>
    </source>
</evidence>
<gene>
    <name evidence="18" type="ORF">PgNI_08203</name>
</gene>
<keyword evidence="6" id="KW-0677">Repeat</keyword>
<protein>
    <recommendedName>
        <fullName evidence="16">PAS domain-containing protein</fullName>
    </recommendedName>
</protein>
<evidence type="ECO:0000256" key="2">
    <source>
        <dbReference type="ARBA" id="ARBA00022606"/>
    </source>
</evidence>
<keyword evidence="8" id="KW-0862">Zinc</keyword>
<evidence type="ECO:0000256" key="7">
    <source>
        <dbReference type="ARBA" id="ARBA00022771"/>
    </source>
</evidence>
<dbReference type="InterPro" id="IPR000014">
    <property type="entry name" value="PAS"/>
</dbReference>
<dbReference type="GO" id="GO:0003677">
    <property type="term" value="F:DNA binding"/>
    <property type="evidence" value="ECO:0007669"/>
    <property type="project" value="UniProtKB-KW"/>
</dbReference>
<organism evidence="17 18">
    <name type="scientific">Pyricularia grisea</name>
    <name type="common">Crabgrass-specific blast fungus</name>
    <name type="synonym">Magnaporthe grisea</name>
    <dbReference type="NCBI Taxonomy" id="148305"/>
    <lineage>
        <taxon>Eukaryota</taxon>
        <taxon>Fungi</taxon>
        <taxon>Dikarya</taxon>
        <taxon>Ascomycota</taxon>
        <taxon>Pezizomycotina</taxon>
        <taxon>Sordariomycetes</taxon>
        <taxon>Sordariomycetidae</taxon>
        <taxon>Magnaporthales</taxon>
        <taxon>Pyriculariaceae</taxon>
        <taxon>Pyricularia</taxon>
    </lineage>
</organism>
<dbReference type="InterPro" id="IPR035965">
    <property type="entry name" value="PAS-like_dom_sf"/>
</dbReference>
<keyword evidence="9" id="KW-0157">Chromophore</keyword>
<keyword evidence="5" id="KW-0479">Metal-binding</keyword>
<dbReference type="NCBIfam" id="TIGR00229">
    <property type="entry name" value="sensory_box"/>
    <property type="match status" value="1"/>
</dbReference>
<dbReference type="GO" id="GO:0005634">
    <property type="term" value="C:nucleus"/>
    <property type="evidence" value="ECO:0007669"/>
    <property type="project" value="TreeGrafter"/>
</dbReference>
<keyword evidence="12" id="KW-0010">Activator</keyword>
<reference evidence="18" key="3">
    <citation type="submission" date="2025-08" db="UniProtKB">
        <authorList>
            <consortium name="RefSeq"/>
        </authorList>
    </citation>
    <scope>IDENTIFICATION</scope>
    <source>
        <strain evidence="18">NI907</strain>
    </source>
</reference>
<dbReference type="SUPFAM" id="SSF55785">
    <property type="entry name" value="PYP-like sensor domain (PAS domain)"/>
    <property type="match status" value="1"/>
</dbReference>
<dbReference type="GeneID" id="41963111"/>
<dbReference type="PROSITE" id="PS50112">
    <property type="entry name" value="PAS"/>
    <property type="match status" value="1"/>
</dbReference>
<evidence type="ECO:0000256" key="3">
    <source>
        <dbReference type="ARBA" id="ARBA00022630"/>
    </source>
</evidence>
<dbReference type="GO" id="GO:0009881">
    <property type="term" value="F:photoreceptor activity"/>
    <property type="evidence" value="ECO:0007669"/>
    <property type="project" value="UniProtKB-KW"/>
</dbReference>
<evidence type="ECO:0000256" key="8">
    <source>
        <dbReference type="ARBA" id="ARBA00022833"/>
    </source>
</evidence>
<feature type="region of interest" description="Disordered" evidence="15">
    <location>
        <begin position="49"/>
        <end position="68"/>
    </location>
</feature>
<keyword evidence="17" id="KW-1185">Reference proteome</keyword>
<evidence type="ECO:0000256" key="6">
    <source>
        <dbReference type="ARBA" id="ARBA00022737"/>
    </source>
</evidence>
<proteinExistence type="predicted"/>
<name>A0A6P8AWS2_PYRGI</name>
<evidence type="ECO:0000256" key="10">
    <source>
        <dbReference type="ARBA" id="ARBA00023015"/>
    </source>
</evidence>
<dbReference type="Pfam" id="PF13426">
    <property type="entry name" value="PAS_9"/>
    <property type="match status" value="1"/>
</dbReference>
<keyword evidence="14" id="KW-0675">Receptor</keyword>